<gene>
    <name evidence="1" type="ORF">OE749_17455</name>
</gene>
<evidence type="ECO:0000313" key="1">
    <source>
        <dbReference type="EMBL" id="MCV2886486.1"/>
    </source>
</evidence>
<protein>
    <recommendedName>
        <fullName evidence="3">CdiI immunity protein domain-containing protein</fullName>
    </recommendedName>
</protein>
<evidence type="ECO:0008006" key="3">
    <source>
        <dbReference type="Google" id="ProtNLM"/>
    </source>
</evidence>
<dbReference type="RefSeq" id="WP_263713771.1">
    <property type="nucleotide sequence ID" value="NZ_JAOWKX010000011.1"/>
</dbReference>
<organism evidence="1 2">
    <name type="scientific">Fluctibacter corallii</name>
    <dbReference type="NCBI Taxonomy" id="2984329"/>
    <lineage>
        <taxon>Bacteria</taxon>
        <taxon>Pseudomonadati</taxon>
        <taxon>Pseudomonadota</taxon>
        <taxon>Gammaproteobacteria</taxon>
        <taxon>Alteromonadales</taxon>
        <taxon>Alteromonadaceae</taxon>
        <taxon>Fluctibacter</taxon>
    </lineage>
</organism>
<reference evidence="1 2" key="1">
    <citation type="submission" date="2022-10" db="EMBL/GenBank/DDBJ databases">
        <title>Aestuariibacter sp. AA17 isolated from Montipora capitata coral fragment.</title>
        <authorList>
            <person name="Emsley S.A."/>
            <person name="Pfannmuller K.M."/>
            <person name="Loughran R.M."/>
            <person name="Shlafstein M."/>
            <person name="Papke E."/>
            <person name="Saw J.H."/>
            <person name="Ushijima B."/>
            <person name="Videau P."/>
        </authorList>
    </citation>
    <scope>NUCLEOTIDE SEQUENCE [LARGE SCALE GENOMIC DNA]</scope>
    <source>
        <strain evidence="1 2">AA17</strain>
    </source>
</reference>
<accession>A0ABT3AE30</accession>
<sequence length="112" mass="13091">MERLQAVQLLIEFPEDLDDVSNKLSKFCFDYDGEQVVLTLKDVAKALTLFIKGAKTEDEIEKWANLIEGREDIEFFEEDDEILDEVMHKLANPCLQGKLTLEYCEEFLHKYV</sequence>
<name>A0ABT3AE30_9ALTE</name>
<dbReference type="EMBL" id="JAOWKX010000011">
    <property type="protein sequence ID" value="MCV2886486.1"/>
    <property type="molecule type" value="Genomic_DNA"/>
</dbReference>
<comment type="caution">
    <text evidence="1">The sequence shown here is derived from an EMBL/GenBank/DDBJ whole genome shotgun (WGS) entry which is preliminary data.</text>
</comment>
<dbReference type="Proteomes" id="UP001652504">
    <property type="component" value="Unassembled WGS sequence"/>
</dbReference>
<keyword evidence="2" id="KW-1185">Reference proteome</keyword>
<proteinExistence type="predicted"/>
<evidence type="ECO:0000313" key="2">
    <source>
        <dbReference type="Proteomes" id="UP001652504"/>
    </source>
</evidence>